<feature type="transmembrane region" description="Helical" evidence="6">
    <location>
        <begin position="287"/>
        <end position="306"/>
    </location>
</feature>
<reference evidence="8 9" key="1">
    <citation type="journal article" date="2018" name="Mycol. Prog.">
        <title>Coniella lustricola, a new species from submerged detritus.</title>
        <authorList>
            <person name="Raudabaugh D.B."/>
            <person name="Iturriaga T."/>
            <person name="Carver A."/>
            <person name="Mondo S."/>
            <person name="Pangilinan J."/>
            <person name="Lipzen A."/>
            <person name="He G."/>
            <person name="Amirebrahimi M."/>
            <person name="Grigoriev I.V."/>
            <person name="Miller A.N."/>
        </authorList>
    </citation>
    <scope>NUCLEOTIDE SEQUENCE [LARGE SCALE GENOMIC DNA]</scope>
    <source>
        <strain evidence="8 9">B22-T-1</strain>
    </source>
</reference>
<dbReference type="AlphaFoldDB" id="A0A2T3A6C4"/>
<evidence type="ECO:0000259" key="7">
    <source>
        <dbReference type="PROSITE" id="PS50850"/>
    </source>
</evidence>
<name>A0A2T3A6C4_9PEZI</name>
<evidence type="ECO:0000256" key="6">
    <source>
        <dbReference type="SAM" id="Phobius"/>
    </source>
</evidence>
<feature type="transmembrane region" description="Helical" evidence="6">
    <location>
        <begin position="87"/>
        <end position="106"/>
    </location>
</feature>
<feature type="transmembrane region" description="Helical" evidence="6">
    <location>
        <begin position="460"/>
        <end position="483"/>
    </location>
</feature>
<feature type="transmembrane region" description="Helical" evidence="6">
    <location>
        <begin position="398"/>
        <end position="420"/>
    </location>
</feature>
<dbReference type="InterPro" id="IPR011701">
    <property type="entry name" value="MFS"/>
</dbReference>
<feature type="transmembrane region" description="Helical" evidence="6">
    <location>
        <begin position="50"/>
        <end position="75"/>
    </location>
</feature>
<dbReference type="FunFam" id="1.20.1250.20:FF:000011">
    <property type="entry name" value="MFS multidrug transporter, putative"/>
    <property type="match status" value="1"/>
</dbReference>
<feature type="domain" description="Major facilitator superfamily (MFS) profile" evidence="7">
    <location>
        <begin position="52"/>
        <end position="487"/>
    </location>
</feature>
<evidence type="ECO:0000313" key="8">
    <source>
        <dbReference type="EMBL" id="PSR83725.1"/>
    </source>
</evidence>
<dbReference type="InterPro" id="IPR036259">
    <property type="entry name" value="MFS_trans_sf"/>
</dbReference>
<dbReference type="SUPFAM" id="SSF103473">
    <property type="entry name" value="MFS general substrate transporter"/>
    <property type="match status" value="1"/>
</dbReference>
<dbReference type="Gene3D" id="1.20.1250.20">
    <property type="entry name" value="MFS general substrate transporter like domains"/>
    <property type="match status" value="1"/>
</dbReference>
<evidence type="ECO:0000256" key="3">
    <source>
        <dbReference type="ARBA" id="ARBA00022989"/>
    </source>
</evidence>
<feature type="transmembrane region" description="Helical" evidence="6">
    <location>
        <begin position="432"/>
        <end position="454"/>
    </location>
</feature>
<dbReference type="EMBL" id="KZ678455">
    <property type="protein sequence ID" value="PSR83725.1"/>
    <property type="molecule type" value="Genomic_DNA"/>
</dbReference>
<proteinExistence type="predicted"/>
<evidence type="ECO:0000313" key="9">
    <source>
        <dbReference type="Proteomes" id="UP000241462"/>
    </source>
</evidence>
<dbReference type="STRING" id="2025994.A0A2T3A6C4"/>
<keyword evidence="4 6" id="KW-0472">Membrane</keyword>
<accession>A0A2T3A6C4</accession>
<dbReference type="PANTHER" id="PTHR23502">
    <property type="entry name" value="MAJOR FACILITATOR SUPERFAMILY"/>
    <property type="match status" value="1"/>
</dbReference>
<dbReference type="GO" id="GO:0005886">
    <property type="term" value="C:plasma membrane"/>
    <property type="evidence" value="ECO:0007669"/>
    <property type="project" value="TreeGrafter"/>
</dbReference>
<organism evidence="8 9">
    <name type="scientific">Coniella lustricola</name>
    <dbReference type="NCBI Taxonomy" id="2025994"/>
    <lineage>
        <taxon>Eukaryota</taxon>
        <taxon>Fungi</taxon>
        <taxon>Dikarya</taxon>
        <taxon>Ascomycota</taxon>
        <taxon>Pezizomycotina</taxon>
        <taxon>Sordariomycetes</taxon>
        <taxon>Sordariomycetidae</taxon>
        <taxon>Diaporthales</taxon>
        <taxon>Schizoparmaceae</taxon>
        <taxon>Coniella</taxon>
    </lineage>
</organism>
<feature type="transmembrane region" description="Helical" evidence="6">
    <location>
        <begin position="118"/>
        <end position="135"/>
    </location>
</feature>
<sequence length="497" mass="53640">MADNKQDSNSASPSRVNHAHDGQAKRRCCKVSLVQPVDGNARNLPLFAKVFITANLALLVFIITFASSILSSATADLEAEFHIPKEVAILATSIFVLGFAVGPVLFGPASEVLGRKRPLGVGVVGFAAFTVGVAVARDAATVLVCRFLGGVFGVASLVIAGGALADIWDPLSRGVAVAGFASATFTGPVLAPIVGGFVSQSYLGWRWTQWLTLIATLVFVVVYLIATPETYGPVVAARRDRRRAKSAKVAEDDDMNAKKRPGDQVDFARLARVYILKPVLMLGQEPILALMMLYMGFIYGFVYLCFEAYPVAFQQDRGWGTGGVSSLPFLAIAVGMLMGVAVVVVHTHTRMRRKVDARGGDVPEERLVPMMLGSVSLPVGIFWFAWTSSSHVTTWVPQVIAGIPIGCGICLVFLQGLNYLIDVYKMSANSAISINAMFRGLLGAGFPLFAPYMFKTLGVSWAMSLLGFLCIAMVPVPFLFYMYGERIRRWSKFVPST</sequence>
<protein>
    <submittedName>
        <fullName evidence="8">Major facilitator superfamily domain-containing protein</fullName>
    </submittedName>
</protein>
<keyword evidence="3 6" id="KW-1133">Transmembrane helix</keyword>
<evidence type="ECO:0000256" key="1">
    <source>
        <dbReference type="ARBA" id="ARBA00004141"/>
    </source>
</evidence>
<dbReference type="InterPro" id="IPR020846">
    <property type="entry name" value="MFS_dom"/>
</dbReference>
<evidence type="ECO:0000256" key="5">
    <source>
        <dbReference type="SAM" id="MobiDB-lite"/>
    </source>
</evidence>
<feature type="transmembrane region" description="Helical" evidence="6">
    <location>
        <begin position="147"/>
        <end position="168"/>
    </location>
</feature>
<keyword evidence="2 6" id="KW-0812">Transmembrane</keyword>
<evidence type="ECO:0000256" key="4">
    <source>
        <dbReference type="ARBA" id="ARBA00023136"/>
    </source>
</evidence>
<comment type="subcellular location">
    <subcellularLocation>
        <location evidence="1">Membrane</location>
        <topology evidence="1">Multi-pass membrane protein</topology>
    </subcellularLocation>
</comment>
<dbReference type="PANTHER" id="PTHR23502:SF47">
    <property type="entry name" value="MAJOR FACILITATOR SUPERFAMILY (MFS) PROFILE DOMAIN-CONTAINING PROTEIN-RELATED"/>
    <property type="match status" value="1"/>
</dbReference>
<keyword evidence="9" id="KW-1185">Reference proteome</keyword>
<dbReference type="GO" id="GO:0022857">
    <property type="term" value="F:transmembrane transporter activity"/>
    <property type="evidence" value="ECO:0007669"/>
    <property type="project" value="InterPro"/>
</dbReference>
<feature type="transmembrane region" description="Helical" evidence="6">
    <location>
        <begin position="210"/>
        <end position="236"/>
    </location>
</feature>
<evidence type="ECO:0000256" key="2">
    <source>
        <dbReference type="ARBA" id="ARBA00022692"/>
    </source>
</evidence>
<feature type="transmembrane region" description="Helical" evidence="6">
    <location>
        <begin position="367"/>
        <end position="386"/>
    </location>
</feature>
<dbReference type="Pfam" id="PF07690">
    <property type="entry name" value="MFS_1"/>
    <property type="match status" value="1"/>
</dbReference>
<gene>
    <name evidence="8" type="ORF">BD289DRAFT_410458</name>
</gene>
<dbReference type="PROSITE" id="PS50850">
    <property type="entry name" value="MFS"/>
    <property type="match status" value="1"/>
</dbReference>
<feature type="region of interest" description="Disordered" evidence="5">
    <location>
        <begin position="1"/>
        <end position="23"/>
    </location>
</feature>
<dbReference type="CDD" id="cd17323">
    <property type="entry name" value="MFS_Tpo1_MDR_like"/>
    <property type="match status" value="1"/>
</dbReference>
<dbReference type="InParanoid" id="A0A2T3A6C4"/>
<feature type="transmembrane region" description="Helical" evidence="6">
    <location>
        <begin position="175"/>
        <end position="198"/>
    </location>
</feature>
<dbReference type="Proteomes" id="UP000241462">
    <property type="component" value="Unassembled WGS sequence"/>
</dbReference>
<dbReference type="OrthoDB" id="2544694at2759"/>
<feature type="transmembrane region" description="Helical" evidence="6">
    <location>
        <begin position="326"/>
        <end position="346"/>
    </location>
</feature>